<keyword evidence="4" id="KW-1185">Reference proteome</keyword>
<feature type="domain" description="Condensation" evidence="2">
    <location>
        <begin position="69"/>
        <end position="349"/>
    </location>
</feature>
<evidence type="ECO:0000259" key="2">
    <source>
        <dbReference type="Pfam" id="PF00668"/>
    </source>
</evidence>
<protein>
    <submittedName>
        <fullName evidence="3">Acyltransferase</fullName>
    </submittedName>
</protein>
<keyword evidence="3" id="KW-0808">Transferase</keyword>
<dbReference type="Pfam" id="PF00668">
    <property type="entry name" value="Condensation"/>
    <property type="match status" value="1"/>
</dbReference>
<sequence length="474" mass="50166">MTHTPPLRSRPVGGASVEWRPADPDRALATAEPTAGGLTFLQTDHVAAAAAKRADGGPHTGTAGTITVLDGPLDRAAMAAALTTFVRRHDELRAVYRLDDAGPVRLVAPAESIEFRTGGSGAHVAADDVIGHVVGRIESEAVFDRMPGVVYGAFDHGDAFTFYIGSDHSHTDGFSQYIGLHEIARLYRAHRDGEIPQPEHAGRFTDYIASEKSLAASAAPDDPRIATWREILSANDGRVPRFPFDLGLADGELGPALPVQRTLLSAGQLDSCAQRRDDGSSLVGLIYAALAAAQHELLGTETYFTSTVLSTRTADHAATQGWLCNFAPVAFPVSPGTRFTDLVHIATDAVAVARDLATLPVHAALAVLAAEGTYLPDSGSPQMVSYIDFRRVPGSDDPAVAPATCFPAVGRTRNANMWFTRYDHALTLLAHIPDNPTAQSVFDTYASAVGRWLTDYAAGADPVVGARSATGVRS</sequence>
<reference evidence="3 4" key="1">
    <citation type="submission" date="2020-09" db="EMBL/GenBank/DDBJ databases">
        <title>Novel species in genus Gordonia.</title>
        <authorList>
            <person name="Zhang G."/>
        </authorList>
    </citation>
    <scope>NUCLEOTIDE SEQUENCE [LARGE SCALE GENOMIC DNA]</scope>
    <source>
        <strain evidence="3 4">ON-33</strain>
    </source>
</reference>
<dbReference type="Gene3D" id="3.30.559.10">
    <property type="entry name" value="Chloramphenicol acetyltransferase-like domain"/>
    <property type="match status" value="1"/>
</dbReference>
<dbReference type="SUPFAM" id="SSF52777">
    <property type="entry name" value="CoA-dependent acyltransferases"/>
    <property type="match status" value="2"/>
</dbReference>
<dbReference type="RefSeq" id="WP_190267573.1">
    <property type="nucleotide sequence ID" value="NZ_JACWMS010000003.1"/>
</dbReference>
<evidence type="ECO:0000313" key="4">
    <source>
        <dbReference type="Proteomes" id="UP000602395"/>
    </source>
</evidence>
<organism evidence="3 4">
    <name type="scientific">Gordonia hankookensis</name>
    <dbReference type="NCBI Taxonomy" id="589403"/>
    <lineage>
        <taxon>Bacteria</taxon>
        <taxon>Bacillati</taxon>
        <taxon>Actinomycetota</taxon>
        <taxon>Actinomycetes</taxon>
        <taxon>Mycobacteriales</taxon>
        <taxon>Gordoniaceae</taxon>
        <taxon>Gordonia</taxon>
    </lineage>
</organism>
<comment type="caution">
    <text evidence="3">The sequence shown here is derived from an EMBL/GenBank/DDBJ whole genome shotgun (WGS) entry which is preliminary data.</text>
</comment>
<dbReference type="Proteomes" id="UP000602395">
    <property type="component" value="Unassembled WGS sequence"/>
</dbReference>
<accession>A0ABR7WEU6</accession>
<name>A0ABR7WEU6_9ACTN</name>
<dbReference type="InterPro" id="IPR001242">
    <property type="entry name" value="Condensation_dom"/>
</dbReference>
<evidence type="ECO:0000313" key="3">
    <source>
        <dbReference type="EMBL" id="MBD1320893.1"/>
    </source>
</evidence>
<feature type="region of interest" description="Disordered" evidence="1">
    <location>
        <begin position="1"/>
        <end position="20"/>
    </location>
</feature>
<proteinExistence type="predicted"/>
<dbReference type="EMBL" id="JACWMS010000003">
    <property type="protein sequence ID" value="MBD1320893.1"/>
    <property type="molecule type" value="Genomic_DNA"/>
</dbReference>
<keyword evidence="3" id="KW-0012">Acyltransferase</keyword>
<dbReference type="InterPro" id="IPR023213">
    <property type="entry name" value="CAT-like_dom_sf"/>
</dbReference>
<dbReference type="Gene3D" id="3.30.559.30">
    <property type="entry name" value="Nonribosomal peptide synthetase, condensation domain"/>
    <property type="match status" value="1"/>
</dbReference>
<dbReference type="GO" id="GO:0016746">
    <property type="term" value="F:acyltransferase activity"/>
    <property type="evidence" value="ECO:0007669"/>
    <property type="project" value="UniProtKB-KW"/>
</dbReference>
<evidence type="ECO:0000256" key="1">
    <source>
        <dbReference type="SAM" id="MobiDB-lite"/>
    </source>
</evidence>
<gene>
    <name evidence="3" type="ORF">IDF66_15010</name>
</gene>